<dbReference type="GO" id="GO:0048476">
    <property type="term" value="C:Holliday junction resolvase complex"/>
    <property type="evidence" value="ECO:0007669"/>
    <property type="project" value="InterPro"/>
</dbReference>
<dbReference type="GO" id="GO:0003677">
    <property type="term" value="F:DNA binding"/>
    <property type="evidence" value="ECO:0007669"/>
    <property type="project" value="InterPro"/>
</dbReference>
<reference evidence="15" key="1">
    <citation type="submission" date="2005-03" db="EMBL/GenBank/DDBJ databases">
        <authorList>
            <person name="Giovannoni S.J."/>
            <person name="Cho J.-C."/>
            <person name="Ferriera S."/>
            <person name="Johnson J."/>
            <person name="Kravitz S."/>
            <person name="Halpern A."/>
            <person name="Remington K."/>
            <person name="Beeson K."/>
            <person name="Tran B."/>
            <person name="Rogers Y.-H."/>
            <person name="Friedman R."/>
            <person name="Venter J.C."/>
        </authorList>
    </citation>
    <scope>NUCLEOTIDE SEQUENCE</scope>
    <source>
        <strain evidence="15">ATCC 6260</strain>
    </source>
</reference>
<dbReference type="GO" id="GO:0008821">
    <property type="term" value="F:crossover junction DNA endonuclease activity"/>
    <property type="evidence" value="ECO:0007669"/>
    <property type="project" value="TreeGrafter"/>
</dbReference>
<accession>A5DKK9</accession>
<evidence type="ECO:0000256" key="2">
    <source>
        <dbReference type="ARBA" id="ARBA00004123"/>
    </source>
</evidence>
<dbReference type="RefSeq" id="XP_001484430.2">
    <property type="nucleotide sequence ID" value="XM_001484380.1"/>
</dbReference>
<evidence type="ECO:0000256" key="3">
    <source>
        <dbReference type="ARBA" id="ARBA00005313"/>
    </source>
</evidence>
<dbReference type="GO" id="GO:0031573">
    <property type="term" value="P:mitotic intra-S DNA damage checkpoint signaling"/>
    <property type="evidence" value="ECO:0007669"/>
    <property type="project" value="TreeGrafter"/>
</dbReference>
<dbReference type="Pfam" id="PF02732">
    <property type="entry name" value="ERCC4"/>
    <property type="match status" value="1"/>
</dbReference>
<dbReference type="eggNOG" id="ENOG502RY0Q">
    <property type="taxonomic scope" value="Eukaryota"/>
</dbReference>
<evidence type="ECO:0000313" key="15">
    <source>
        <dbReference type="EMBL" id="EDK39713.2"/>
    </source>
</evidence>
<comment type="similarity">
    <text evidence="3">Belongs to the EME1/MMS4 family.</text>
</comment>
<dbReference type="Gene3D" id="3.40.50.10130">
    <property type="match status" value="1"/>
</dbReference>
<dbReference type="InParanoid" id="A5DKK9"/>
<dbReference type="STRING" id="294746.A5DKK9"/>
<keyword evidence="7" id="KW-0227">DNA damage</keyword>
<keyword evidence="6" id="KW-0255">Endonuclease</keyword>
<evidence type="ECO:0000256" key="4">
    <source>
        <dbReference type="ARBA" id="ARBA00022722"/>
    </source>
</evidence>
<evidence type="ECO:0000259" key="14">
    <source>
        <dbReference type="Pfam" id="PF02732"/>
    </source>
</evidence>
<dbReference type="GO" id="GO:0046872">
    <property type="term" value="F:metal ion binding"/>
    <property type="evidence" value="ECO:0007669"/>
    <property type="project" value="UniProtKB-KW"/>
</dbReference>
<dbReference type="OMA" id="RITSEHY"/>
<dbReference type="KEGG" id="pgu:PGUG_03810"/>
<evidence type="ECO:0000256" key="1">
    <source>
        <dbReference type="ARBA" id="ARBA00001946"/>
    </source>
</evidence>
<dbReference type="VEuPathDB" id="FungiDB:PGUG_03810"/>
<keyword evidence="11" id="KW-0234">DNA repair</keyword>
<sequence>MVVEISNSVSSKFFENEDIETEFAESEVRAVSDTYPTIAWKRKVQASYDPQRDLFIPCELTEYRERILVVYYDAKEIVKHIQDRSLDTIIRRVIARAQTENSSVEFHVIILVDGYDQYLAKIRNEENKRYKARVLGQPSLGTLNHQLGEKELTVKDVESMVQETQIRLEVNIFPVRNGKEALTWLNSFTYTIAGRIYDKYERTSLGTLGTVRSGTGSRSTFVQSMRQFRFMTEPKAERLLEHYPSLSRICEQLNNHGTLGHRILTEKTSFRLSVNAANEGVVHVQRS</sequence>
<evidence type="ECO:0000256" key="5">
    <source>
        <dbReference type="ARBA" id="ARBA00022723"/>
    </source>
</evidence>
<dbReference type="InterPro" id="IPR006166">
    <property type="entry name" value="ERCC4_domain"/>
</dbReference>
<evidence type="ECO:0000256" key="12">
    <source>
        <dbReference type="ARBA" id="ARBA00023242"/>
    </source>
</evidence>
<dbReference type="AlphaFoldDB" id="A5DKK9"/>
<dbReference type="HOGENOM" id="CLU_076918_0_0_1"/>
<gene>
    <name evidence="15" type="ORF">PGUG_03810</name>
</gene>
<dbReference type="GO" id="GO:0031297">
    <property type="term" value="P:replication fork processing"/>
    <property type="evidence" value="ECO:0007669"/>
    <property type="project" value="TreeGrafter"/>
</dbReference>
<evidence type="ECO:0000256" key="8">
    <source>
        <dbReference type="ARBA" id="ARBA00022801"/>
    </source>
</evidence>
<dbReference type="GO" id="GO:0000712">
    <property type="term" value="P:resolution of meiotic recombination intermediates"/>
    <property type="evidence" value="ECO:0007669"/>
    <property type="project" value="TreeGrafter"/>
</dbReference>
<feature type="domain" description="ERCC4" evidence="14">
    <location>
        <begin position="8"/>
        <end position="188"/>
    </location>
</feature>
<keyword evidence="9" id="KW-0460">Magnesium</keyword>
<evidence type="ECO:0000256" key="11">
    <source>
        <dbReference type="ARBA" id="ARBA00023204"/>
    </source>
</evidence>
<keyword evidence="8" id="KW-0378">Hydrolase</keyword>
<dbReference type="OrthoDB" id="343092at2759"/>
<evidence type="ECO:0000256" key="6">
    <source>
        <dbReference type="ARBA" id="ARBA00022759"/>
    </source>
</evidence>
<dbReference type="GO" id="GO:0006302">
    <property type="term" value="P:double-strand break repair"/>
    <property type="evidence" value="ECO:0007669"/>
    <property type="project" value="TreeGrafter"/>
</dbReference>
<evidence type="ECO:0000256" key="9">
    <source>
        <dbReference type="ARBA" id="ARBA00022842"/>
    </source>
</evidence>
<dbReference type="GO" id="GO:0005634">
    <property type="term" value="C:nucleus"/>
    <property type="evidence" value="ECO:0007669"/>
    <property type="project" value="UniProtKB-SubCell"/>
</dbReference>
<keyword evidence="12" id="KW-0539">Nucleus</keyword>
<dbReference type="EMBL" id="CH408158">
    <property type="protein sequence ID" value="EDK39713.2"/>
    <property type="molecule type" value="Genomic_DNA"/>
</dbReference>
<organism evidence="15 16">
    <name type="scientific">Meyerozyma guilliermondii (strain ATCC 6260 / CBS 566 / DSM 6381 / JCM 1539 / NBRC 10279 / NRRL Y-324)</name>
    <name type="common">Yeast</name>
    <name type="synonym">Candida guilliermondii</name>
    <dbReference type="NCBI Taxonomy" id="294746"/>
    <lineage>
        <taxon>Eukaryota</taxon>
        <taxon>Fungi</taxon>
        <taxon>Dikarya</taxon>
        <taxon>Ascomycota</taxon>
        <taxon>Saccharomycotina</taxon>
        <taxon>Pichiomycetes</taxon>
        <taxon>Debaryomycetaceae</taxon>
        <taxon>Meyerozyma</taxon>
    </lineage>
</organism>
<dbReference type="InterPro" id="IPR033310">
    <property type="entry name" value="Mms4/EME1/EME2"/>
</dbReference>
<keyword evidence="5" id="KW-0479">Metal-binding</keyword>
<comment type="subcellular location">
    <subcellularLocation>
        <location evidence="2">Nucleus</location>
    </subcellularLocation>
</comment>
<keyword evidence="10" id="KW-0233">DNA recombination</keyword>
<dbReference type="PANTHER" id="PTHR21077">
    <property type="entry name" value="EME1 PROTEIN"/>
    <property type="match status" value="1"/>
</dbReference>
<dbReference type="GeneID" id="5126187"/>
<evidence type="ECO:0000256" key="7">
    <source>
        <dbReference type="ARBA" id="ARBA00022763"/>
    </source>
</evidence>
<evidence type="ECO:0000256" key="13">
    <source>
        <dbReference type="ARBA" id="ARBA00023254"/>
    </source>
</evidence>
<keyword evidence="4" id="KW-0540">Nuclease</keyword>
<protein>
    <recommendedName>
        <fullName evidence="14">ERCC4 domain-containing protein</fullName>
    </recommendedName>
</protein>
<proteinExistence type="inferred from homology"/>
<dbReference type="Proteomes" id="UP000001997">
    <property type="component" value="Unassembled WGS sequence"/>
</dbReference>
<reference evidence="15" key="2">
    <citation type="journal article" date="2009" name="Nature">
        <title>Evolution of pathogenicity and sexual reproduction in eight Candida genomes.</title>
        <authorList>
            <person name="Butler G."/>
            <person name="Rasmussen M.D."/>
            <person name="Lin M.F."/>
            <person name="Santos M.A."/>
            <person name="Sakthikumar S."/>
            <person name="Munro C.A."/>
            <person name="Rheinbay E."/>
            <person name="Grabherr M."/>
            <person name="Forche A."/>
            <person name="Reedy J.L."/>
            <person name="Agrafioti I."/>
            <person name="Arnaud M.B."/>
            <person name="Bates S."/>
            <person name="Brown A.J."/>
            <person name="Brunke S."/>
            <person name="Costanzo M.C."/>
            <person name="Fitzpatrick D.A."/>
            <person name="de Groot P.W."/>
            <person name="Harris D."/>
            <person name="Hoyer L.L."/>
            <person name="Hube B."/>
            <person name="Klis F.M."/>
            <person name="Kodira C."/>
            <person name="Lennard N."/>
            <person name="Logue M.E."/>
            <person name="Martin R."/>
            <person name="Neiman A.M."/>
            <person name="Nikolaou E."/>
            <person name="Quail M.A."/>
            <person name="Quinn J."/>
            <person name="Santos M.C."/>
            <person name="Schmitzberger F.F."/>
            <person name="Sherlock G."/>
            <person name="Shah P."/>
            <person name="Silverstein K.A."/>
            <person name="Skrzypek M.S."/>
            <person name="Soll D."/>
            <person name="Staggs R."/>
            <person name="Stansfield I."/>
            <person name="Stumpf M.P."/>
            <person name="Sudbery P.E."/>
            <person name="Srikantha T."/>
            <person name="Zeng Q."/>
            <person name="Berman J."/>
            <person name="Berriman M."/>
            <person name="Heitman J."/>
            <person name="Gow N.A."/>
            <person name="Lorenz M.C."/>
            <person name="Birren B.W."/>
            <person name="Kellis M."/>
            <person name="Cuomo C.A."/>
        </authorList>
    </citation>
    <scope>NUCLEOTIDE SEQUENCE [LARGE SCALE GENOMIC DNA]</scope>
    <source>
        <strain evidence="15">ATCC 6260</strain>
    </source>
</reference>
<keyword evidence="13" id="KW-0469">Meiosis</keyword>
<dbReference type="PANTHER" id="PTHR21077:SF5">
    <property type="entry name" value="CROSSOVER JUNCTION ENDONUCLEASE MMS4"/>
    <property type="match status" value="1"/>
</dbReference>
<evidence type="ECO:0000256" key="10">
    <source>
        <dbReference type="ARBA" id="ARBA00023172"/>
    </source>
</evidence>
<evidence type="ECO:0000313" key="16">
    <source>
        <dbReference type="Proteomes" id="UP000001997"/>
    </source>
</evidence>
<name>A5DKK9_PICGU</name>
<comment type="cofactor">
    <cofactor evidence="1">
        <name>Mg(2+)</name>
        <dbReference type="ChEBI" id="CHEBI:18420"/>
    </cofactor>
</comment>
<keyword evidence="16" id="KW-1185">Reference proteome</keyword>